<evidence type="ECO:0000256" key="2">
    <source>
        <dbReference type="ARBA" id="ARBA00022448"/>
    </source>
</evidence>
<feature type="domain" description="Major facilitator superfamily (MFS) profile" evidence="8">
    <location>
        <begin position="8"/>
        <end position="441"/>
    </location>
</feature>
<feature type="transmembrane region" description="Helical" evidence="7">
    <location>
        <begin position="164"/>
        <end position="182"/>
    </location>
</feature>
<feature type="transmembrane region" description="Helical" evidence="7">
    <location>
        <begin position="219"/>
        <end position="236"/>
    </location>
</feature>
<evidence type="ECO:0000256" key="7">
    <source>
        <dbReference type="SAM" id="Phobius"/>
    </source>
</evidence>
<reference evidence="9 10" key="1">
    <citation type="submission" date="2008-10" db="EMBL/GenBank/DDBJ databases">
        <title>Draft genome sequence of Parabacteroides johnsonii (DSM 18315).</title>
        <authorList>
            <person name="Sudarsanam P."/>
            <person name="Ley R."/>
            <person name="Guruge J."/>
            <person name="Turnbaugh P.J."/>
            <person name="Mahowald M."/>
            <person name="Liep D."/>
            <person name="Gordon J."/>
        </authorList>
    </citation>
    <scope>NUCLEOTIDE SEQUENCE [LARGE SCALE GENOMIC DNA]</scope>
    <source>
        <strain evidence="9 10">DSM 18315</strain>
    </source>
</reference>
<comment type="caution">
    <text evidence="9">The sequence shown here is derived from an EMBL/GenBank/DDBJ whole genome shotgun (WGS) entry which is preliminary data.</text>
</comment>
<dbReference type="SUPFAM" id="SSF103473">
    <property type="entry name" value="MFS general substrate transporter"/>
    <property type="match status" value="1"/>
</dbReference>
<dbReference type="InterPro" id="IPR036259">
    <property type="entry name" value="MFS_trans_sf"/>
</dbReference>
<feature type="transmembrane region" description="Helical" evidence="7">
    <location>
        <begin position="43"/>
        <end position="62"/>
    </location>
</feature>
<keyword evidence="2" id="KW-0813">Transport</keyword>
<feature type="transmembrane region" description="Helical" evidence="7">
    <location>
        <begin position="74"/>
        <end position="97"/>
    </location>
</feature>
<protein>
    <submittedName>
        <fullName evidence="9">Transporter, major facilitator family protein</fullName>
    </submittedName>
</protein>
<feature type="transmembrane region" description="Helical" evidence="7">
    <location>
        <begin position="194"/>
        <end position="213"/>
    </location>
</feature>
<evidence type="ECO:0000259" key="8">
    <source>
        <dbReference type="PROSITE" id="PS50850"/>
    </source>
</evidence>
<dbReference type="InterPro" id="IPR011701">
    <property type="entry name" value="MFS"/>
</dbReference>
<feature type="transmembrane region" description="Helical" evidence="7">
    <location>
        <begin position="103"/>
        <end position="121"/>
    </location>
</feature>
<dbReference type="Gene3D" id="1.20.1720.10">
    <property type="entry name" value="Multidrug resistance protein D"/>
    <property type="match status" value="1"/>
</dbReference>
<gene>
    <name evidence="9" type="ORF">PRABACTJOHN_01341</name>
</gene>
<sequence>MEIKKKFILTIVLLSYLATAINGAIVITGLENMAKDLDLNQSVLSWVQNSYVLAWGCFMLLGGRLSDAFGRRGILNLSLLLFGIGSLFAGIATSATILIFSRFIQGVGASILAPTSLALIMDYFTGEERIKAIAWYSSISGLGMCIGLVIGGTLASFFSWRYGFFIYLPLIVFMLIVSMKVLNKNKQKHSKGYFDICGTIASVIGIFSFVYAVNGASNIWLWLIVSCISLFLFMWIESKATAPIMPLRLFNKSRTRANIARILFAGAMMGFYFFVSEYLQEVFMFSPLWVGIAFFPLTLFTFWGAIEVPRAVRHWGNKKTLFGGFVLMLTGFIGMLYLNTTSSYWLGIGIPMMLIGFGQGLVMSPLTNLGIQEVRPEDSGAASGVVNAAHQIGCSVGLSVMVACTTHTADMVAICHTAMLIGFIFTLLSFITIFSSNYKSNN</sequence>
<dbReference type="Pfam" id="PF07690">
    <property type="entry name" value="MFS_1"/>
    <property type="match status" value="1"/>
</dbReference>
<evidence type="ECO:0000256" key="6">
    <source>
        <dbReference type="ARBA" id="ARBA00023136"/>
    </source>
</evidence>
<dbReference type="InterPro" id="IPR020846">
    <property type="entry name" value="MFS_dom"/>
</dbReference>
<proteinExistence type="predicted"/>
<evidence type="ECO:0000313" key="10">
    <source>
        <dbReference type="Proteomes" id="UP000005510"/>
    </source>
</evidence>
<dbReference type="GeneID" id="93408237"/>
<feature type="transmembrane region" description="Helical" evidence="7">
    <location>
        <begin position="257"/>
        <end position="275"/>
    </location>
</feature>
<evidence type="ECO:0000256" key="3">
    <source>
        <dbReference type="ARBA" id="ARBA00022475"/>
    </source>
</evidence>
<feature type="transmembrane region" description="Helical" evidence="7">
    <location>
        <begin position="320"/>
        <end position="338"/>
    </location>
</feature>
<dbReference type="HOGENOM" id="CLU_000960_28_2_10"/>
<feature type="transmembrane region" description="Helical" evidence="7">
    <location>
        <begin position="411"/>
        <end position="434"/>
    </location>
</feature>
<accession>B7B8J0</accession>
<feature type="transmembrane region" description="Helical" evidence="7">
    <location>
        <begin position="133"/>
        <end position="158"/>
    </location>
</feature>
<organism evidence="9 10">
    <name type="scientific">Parabacteroides johnsonii DSM 18315</name>
    <dbReference type="NCBI Taxonomy" id="537006"/>
    <lineage>
        <taxon>Bacteria</taxon>
        <taxon>Pseudomonadati</taxon>
        <taxon>Bacteroidota</taxon>
        <taxon>Bacteroidia</taxon>
        <taxon>Bacteroidales</taxon>
        <taxon>Tannerellaceae</taxon>
        <taxon>Parabacteroides</taxon>
    </lineage>
</organism>
<dbReference type="Gene3D" id="1.20.1250.20">
    <property type="entry name" value="MFS general substrate transporter like domains"/>
    <property type="match status" value="1"/>
</dbReference>
<dbReference type="CDD" id="cd17321">
    <property type="entry name" value="MFS_MMR_MDR_like"/>
    <property type="match status" value="1"/>
</dbReference>
<evidence type="ECO:0000256" key="1">
    <source>
        <dbReference type="ARBA" id="ARBA00004651"/>
    </source>
</evidence>
<dbReference type="RefSeq" id="WP_008147930.1">
    <property type="nucleotide sequence ID" value="NZ_CP102285.1"/>
</dbReference>
<dbReference type="GO" id="GO:0005886">
    <property type="term" value="C:plasma membrane"/>
    <property type="evidence" value="ECO:0007669"/>
    <property type="project" value="UniProtKB-SubCell"/>
</dbReference>
<evidence type="ECO:0000313" key="9">
    <source>
        <dbReference type="EMBL" id="EEC97242.1"/>
    </source>
</evidence>
<dbReference type="GO" id="GO:0022857">
    <property type="term" value="F:transmembrane transporter activity"/>
    <property type="evidence" value="ECO:0007669"/>
    <property type="project" value="InterPro"/>
</dbReference>
<comment type="subcellular location">
    <subcellularLocation>
        <location evidence="1">Cell membrane</location>
        <topology evidence="1">Multi-pass membrane protein</topology>
    </subcellularLocation>
</comment>
<name>B7B8J0_9BACT</name>
<dbReference type="PROSITE" id="PS00216">
    <property type="entry name" value="SUGAR_TRANSPORT_1"/>
    <property type="match status" value="1"/>
</dbReference>
<feature type="transmembrane region" description="Helical" evidence="7">
    <location>
        <begin position="344"/>
        <end position="362"/>
    </location>
</feature>
<dbReference type="EMBL" id="ABYH01000117">
    <property type="protein sequence ID" value="EEC97242.1"/>
    <property type="molecule type" value="Genomic_DNA"/>
</dbReference>
<dbReference type="Proteomes" id="UP000005510">
    <property type="component" value="Unassembled WGS sequence"/>
</dbReference>
<keyword evidence="3" id="KW-1003">Cell membrane</keyword>
<keyword evidence="5 7" id="KW-1133">Transmembrane helix</keyword>
<dbReference type="PANTHER" id="PTHR42718:SF46">
    <property type="entry name" value="BLR6921 PROTEIN"/>
    <property type="match status" value="1"/>
</dbReference>
<dbReference type="PROSITE" id="PS50850">
    <property type="entry name" value="MFS"/>
    <property type="match status" value="1"/>
</dbReference>
<dbReference type="STRING" id="537006.PRABACTJOHN_01341"/>
<reference evidence="9 10" key="2">
    <citation type="submission" date="2008-10" db="EMBL/GenBank/DDBJ databases">
        <authorList>
            <person name="Fulton L."/>
            <person name="Clifton S."/>
            <person name="Fulton B."/>
            <person name="Xu J."/>
            <person name="Minx P."/>
            <person name="Pepin K.H."/>
            <person name="Johnson M."/>
            <person name="Bhonagiri V."/>
            <person name="Nash W.E."/>
            <person name="Mardis E.R."/>
            <person name="Wilson R.K."/>
        </authorList>
    </citation>
    <scope>NUCLEOTIDE SEQUENCE [LARGE SCALE GENOMIC DNA]</scope>
    <source>
        <strain evidence="9 10">DSM 18315</strain>
    </source>
</reference>
<dbReference type="PANTHER" id="PTHR42718">
    <property type="entry name" value="MAJOR FACILITATOR SUPERFAMILY MULTIDRUG TRANSPORTER MFSC"/>
    <property type="match status" value="1"/>
</dbReference>
<dbReference type="InterPro" id="IPR005829">
    <property type="entry name" value="Sugar_transporter_CS"/>
</dbReference>
<dbReference type="AlphaFoldDB" id="B7B8J0"/>
<dbReference type="PRINTS" id="PR01036">
    <property type="entry name" value="TCRTETB"/>
</dbReference>
<feature type="transmembrane region" description="Helical" evidence="7">
    <location>
        <begin position="287"/>
        <end position="308"/>
    </location>
</feature>
<evidence type="ECO:0000256" key="4">
    <source>
        <dbReference type="ARBA" id="ARBA00022692"/>
    </source>
</evidence>
<evidence type="ECO:0000256" key="5">
    <source>
        <dbReference type="ARBA" id="ARBA00022989"/>
    </source>
</evidence>
<keyword evidence="4 7" id="KW-0812">Transmembrane</keyword>
<keyword evidence="6 7" id="KW-0472">Membrane</keyword>